<dbReference type="GeneTree" id="ENSGT00390000017613"/>
<feature type="chain" id="PRO_5029757712" description="All-trans-retinol 13,14-reductase" evidence="19">
    <location>
        <begin position="20"/>
        <end position="610"/>
    </location>
</feature>
<keyword evidence="18" id="KW-1133">Transmembrane helix</keyword>
<dbReference type="HOGENOM" id="CLU_019722_1_0_1"/>
<evidence type="ECO:0000313" key="21">
    <source>
        <dbReference type="Proteomes" id="UP000007648"/>
    </source>
</evidence>
<keyword evidence="8" id="KW-0256">Endoplasmic reticulum</keyword>
<comment type="cofactor">
    <cofactor evidence="2">
        <name>NADP(+)</name>
        <dbReference type="ChEBI" id="CHEBI:58349"/>
    </cofactor>
</comment>
<dbReference type="GO" id="GO:0005789">
    <property type="term" value="C:endoplasmic reticulum membrane"/>
    <property type="evidence" value="ECO:0007669"/>
    <property type="project" value="UniProtKB-SubCell"/>
</dbReference>
<evidence type="ECO:0000256" key="7">
    <source>
        <dbReference type="ARBA" id="ARBA00022729"/>
    </source>
</evidence>
<keyword evidence="21" id="KW-1185">Reference proteome</keyword>
<keyword evidence="7 19" id="KW-0732">Signal</keyword>
<keyword evidence="18" id="KW-0812">Transmembrane</keyword>
<feature type="signal peptide" evidence="19">
    <location>
        <begin position="1"/>
        <end position="19"/>
    </location>
</feature>
<reference evidence="20" key="3">
    <citation type="submission" date="2025-09" db="UniProtKB">
        <authorList>
            <consortium name="Ensembl"/>
        </authorList>
    </citation>
    <scope>IDENTIFICATION</scope>
</reference>
<comment type="subcellular location">
    <subcellularLocation>
        <location evidence="4">Endoplasmic reticulum membrane</location>
        <topology evidence="4">Peripheral membrane protein</topology>
    </subcellularLocation>
</comment>
<reference evidence="20" key="2">
    <citation type="submission" date="2025-08" db="UniProtKB">
        <authorList>
            <consortium name="Ensembl"/>
        </authorList>
    </citation>
    <scope>IDENTIFICATION</scope>
</reference>
<dbReference type="InterPro" id="IPR052206">
    <property type="entry name" value="Retinol_saturase"/>
</dbReference>
<comment type="cofactor">
    <cofactor evidence="3">
        <name>FAD</name>
        <dbReference type="ChEBI" id="CHEBI:57692"/>
    </cofactor>
</comment>
<evidence type="ECO:0000256" key="9">
    <source>
        <dbReference type="ARBA" id="ARBA00022827"/>
    </source>
</evidence>
<feature type="transmembrane region" description="Helical" evidence="18">
    <location>
        <begin position="565"/>
        <end position="586"/>
    </location>
</feature>
<keyword evidence="11" id="KW-0560">Oxidoreductase</keyword>
<evidence type="ECO:0000256" key="17">
    <source>
        <dbReference type="ARBA" id="ARBA00048815"/>
    </source>
</evidence>
<dbReference type="Gene3D" id="3.50.50.60">
    <property type="entry name" value="FAD/NAD(P)-binding domain"/>
    <property type="match status" value="2"/>
</dbReference>
<dbReference type="SUPFAM" id="SSF51905">
    <property type="entry name" value="FAD/NAD(P)-binding domain"/>
    <property type="match status" value="1"/>
</dbReference>
<keyword evidence="13" id="KW-0443">Lipid metabolism</keyword>
<evidence type="ECO:0000256" key="13">
    <source>
        <dbReference type="ARBA" id="ARBA00023098"/>
    </source>
</evidence>
<evidence type="ECO:0000256" key="3">
    <source>
        <dbReference type="ARBA" id="ARBA00001974"/>
    </source>
</evidence>
<keyword evidence="12" id="KW-0520">NAD</keyword>
<evidence type="ECO:0000256" key="4">
    <source>
        <dbReference type="ARBA" id="ARBA00004406"/>
    </source>
</evidence>
<evidence type="ECO:0000256" key="8">
    <source>
        <dbReference type="ARBA" id="ARBA00022824"/>
    </source>
</evidence>
<dbReference type="KEGG" id="shr:100921830"/>
<evidence type="ECO:0000256" key="18">
    <source>
        <dbReference type="SAM" id="Phobius"/>
    </source>
</evidence>
<gene>
    <name evidence="20" type="primary">RETSAT</name>
</gene>
<sequence>MWLWVALVAAGVALLVTRARRSRLGRGRNPFAKDLRRPRAPLVTDREARKRVLKQAFSASRVPDRLDAVVIGSGIGGLGTAAILARAGKRVLVLEQHTKAGGSCHTFSHKGLEFDTGIHYVGQLNEGSISRFFVDQIFEGQLDWAPLDSPFDIVMLEGPNGRREFPMYSGEKAYVQGLKEKFPNEEAAIDKYMKMVKEVAKGASHMVLLKIIPLPVVRLLDSLGLLAFFSPFLKAATQSLEEVLSQLPASQDLKAVLSYICPTYGVPPKSASFSMHAILIHHYLHGAFYPRGGSSEIAFHLIPVIQRAGGAVLARARVESVLLDSAGRACGVTVKKGHELVTIHSPIVISSAGIFNTYQRLLPEPARHLPGIKAQLGMVRHGVSTLSIFICLQGSKSDLGLEANNCYVYSDTDTDHAMERYLSLSREEAAAHIPYFFITSASAKDPTWKDRFPDQSTLIIMLPARYEWFEEWKDEPQGKRGSDYEAVKESFVEASMSVLMKFYPQLEGKVNSISVGSPLSNEFFLAAPRGEPYGVNHDLSRLQPRVMAAMRAQSPVPNLYLTGQDVLICGFFGALFGAILCSSTILQRNVYQDLLRLRTRVFASPAKKMT</sequence>
<dbReference type="InParanoid" id="G3VSI6"/>
<dbReference type="EC" id="1.3.99.23" evidence="15"/>
<evidence type="ECO:0000256" key="15">
    <source>
        <dbReference type="ARBA" id="ARBA00038979"/>
    </source>
</evidence>
<evidence type="ECO:0000256" key="5">
    <source>
        <dbReference type="ARBA" id="ARBA00005855"/>
    </source>
</evidence>
<dbReference type="PANTHER" id="PTHR46091:SF1">
    <property type="entry name" value="ALL-TRANS-RETINOL 13,14-REDUCTASE"/>
    <property type="match status" value="1"/>
</dbReference>
<dbReference type="Proteomes" id="UP000007648">
    <property type="component" value="Unassembled WGS sequence"/>
</dbReference>
<proteinExistence type="inferred from homology"/>
<dbReference type="eggNOG" id="KOG4254">
    <property type="taxonomic scope" value="Eukaryota"/>
</dbReference>
<evidence type="ECO:0000256" key="16">
    <source>
        <dbReference type="ARBA" id="ARBA00041141"/>
    </source>
</evidence>
<keyword evidence="10" id="KW-0521">NADP</keyword>
<dbReference type="OrthoDB" id="38045at2759"/>
<accession>G3VSI6</accession>
<evidence type="ECO:0000256" key="2">
    <source>
        <dbReference type="ARBA" id="ARBA00001937"/>
    </source>
</evidence>
<comment type="catalytic activity">
    <reaction evidence="17">
        <text>all-trans-13,14-dihydroretinol + A = all-trans-retinol + AH2</text>
        <dbReference type="Rhea" id="RHEA:19193"/>
        <dbReference type="ChEBI" id="CHEBI:13193"/>
        <dbReference type="ChEBI" id="CHEBI:17336"/>
        <dbReference type="ChEBI" id="CHEBI:17499"/>
        <dbReference type="ChEBI" id="CHEBI:52075"/>
        <dbReference type="EC" id="1.3.99.23"/>
    </reaction>
</comment>
<dbReference type="RefSeq" id="XP_031805627.1">
    <property type="nucleotide sequence ID" value="XM_031949767.1"/>
</dbReference>
<dbReference type="PANTHER" id="PTHR46091">
    <property type="entry name" value="BLR7054 PROTEIN"/>
    <property type="match status" value="1"/>
</dbReference>
<keyword evidence="9" id="KW-0274">FAD</keyword>
<evidence type="ECO:0000256" key="14">
    <source>
        <dbReference type="ARBA" id="ARBA00023136"/>
    </source>
</evidence>
<dbReference type="CTD" id="54884"/>
<reference evidence="20 21" key="1">
    <citation type="journal article" date="2011" name="Proc. Natl. Acad. Sci. U.S.A.">
        <title>Genetic diversity and population structure of the endangered marsupial Sarcophilus harrisii (Tasmanian devil).</title>
        <authorList>
            <person name="Miller W."/>
            <person name="Hayes V.M."/>
            <person name="Ratan A."/>
            <person name="Petersen D.C."/>
            <person name="Wittekindt N.E."/>
            <person name="Miller J."/>
            <person name="Walenz B."/>
            <person name="Knight J."/>
            <person name="Qi J."/>
            <person name="Zhao F."/>
            <person name="Wang Q."/>
            <person name="Bedoya-Reina O.C."/>
            <person name="Katiyar N."/>
            <person name="Tomsho L.P."/>
            <person name="Kasson L.M."/>
            <person name="Hardie R.A."/>
            <person name="Woodbridge P."/>
            <person name="Tindall E.A."/>
            <person name="Bertelsen M.F."/>
            <person name="Dixon D."/>
            <person name="Pyecroft S."/>
            <person name="Helgen K.M."/>
            <person name="Lesk A.M."/>
            <person name="Pringle T.H."/>
            <person name="Patterson N."/>
            <person name="Zhang Y."/>
            <person name="Kreiss A."/>
            <person name="Woods G.M."/>
            <person name="Jones M.E."/>
            <person name="Schuster S.C."/>
        </authorList>
    </citation>
    <scope>NUCLEOTIDE SEQUENCE [LARGE SCALE GENOMIC DNA]</scope>
</reference>
<dbReference type="FunCoup" id="G3VSI6">
    <property type="interactions" value="516"/>
</dbReference>
<keyword evidence="14 18" id="KW-0472">Membrane</keyword>
<dbReference type="GO" id="GO:0051786">
    <property type="term" value="F:all-trans-retinol 13,14-reductase activity"/>
    <property type="evidence" value="ECO:0007669"/>
    <property type="project" value="UniProtKB-EC"/>
</dbReference>
<keyword evidence="6" id="KW-0285">Flavoprotein</keyword>
<dbReference type="InterPro" id="IPR036188">
    <property type="entry name" value="FAD/NAD-bd_sf"/>
</dbReference>
<evidence type="ECO:0000256" key="6">
    <source>
        <dbReference type="ARBA" id="ARBA00022630"/>
    </source>
</evidence>
<evidence type="ECO:0000256" key="10">
    <source>
        <dbReference type="ARBA" id="ARBA00022857"/>
    </source>
</evidence>
<dbReference type="STRING" id="9305.ENSSHAP00000006141"/>
<dbReference type="Ensembl" id="ENSSHAT00000006195.2">
    <property type="protein sequence ID" value="ENSSHAP00000006141.2"/>
    <property type="gene ID" value="ENSSHAG00000005344.2"/>
</dbReference>
<evidence type="ECO:0000313" key="20">
    <source>
        <dbReference type="Ensembl" id="ENSSHAP00000006141.2"/>
    </source>
</evidence>
<comment type="similarity">
    <text evidence="5">Belongs to the carotenoid/retinoid oxidoreductase family. CrtISO subfamily.</text>
</comment>
<name>G3VSI6_SARHA</name>
<protein>
    <recommendedName>
        <fullName evidence="16">All-trans-retinol 13,14-reductase</fullName>
        <ecNumber evidence="15">1.3.99.23</ecNumber>
    </recommendedName>
</protein>
<evidence type="ECO:0000256" key="12">
    <source>
        <dbReference type="ARBA" id="ARBA00023027"/>
    </source>
</evidence>
<evidence type="ECO:0000256" key="1">
    <source>
        <dbReference type="ARBA" id="ARBA00001911"/>
    </source>
</evidence>
<organism evidence="20 21">
    <name type="scientific">Sarcophilus harrisii</name>
    <name type="common">Tasmanian devil</name>
    <name type="synonym">Sarcophilus laniarius</name>
    <dbReference type="NCBI Taxonomy" id="9305"/>
    <lineage>
        <taxon>Eukaryota</taxon>
        <taxon>Metazoa</taxon>
        <taxon>Chordata</taxon>
        <taxon>Craniata</taxon>
        <taxon>Vertebrata</taxon>
        <taxon>Euteleostomi</taxon>
        <taxon>Mammalia</taxon>
        <taxon>Metatheria</taxon>
        <taxon>Dasyuromorphia</taxon>
        <taxon>Dasyuridae</taxon>
        <taxon>Sarcophilus</taxon>
    </lineage>
</organism>
<dbReference type="FunFam" id="3.50.50.60:FF:000178">
    <property type="entry name" value="All-trans-retinol 13,14-reductase"/>
    <property type="match status" value="1"/>
</dbReference>
<dbReference type="Pfam" id="PF13450">
    <property type="entry name" value="NAD_binding_8"/>
    <property type="match status" value="1"/>
</dbReference>
<comment type="cofactor">
    <cofactor evidence="1">
        <name>NAD(+)</name>
        <dbReference type="ChEBI" id="CHEBI:57540"/>
    </cofactor>
</comment>
<dbReference type="GeneID" id="100921830"/>
<evidence type="ECO:0000256" key="19">
    <source>
        <dbReference type="SAM" id="SignalP"/>
    </source>
</evidence>
<evidence type="ECO:0000256" key="11">
    <source>
        <dbReference type="ARBA" id="ARBA00023002"/>
    </source>
</evidence>
<dbReference type="AlphaFoldDB" id="G3VSI6"/>